<dbReference type="RefSeq" id="WP_138086514.1">
    <property type="nucleotide sequence ID" value="NZ_VAUV01000008.1"/>
</dbReference>
<dbReference type="CDD" id="cd02869">
    <property type="entry name" value="PseudoU_synth_RluA_like"/>
    <property type="match status" value="1"/>
</dbReference>
<dbReference type="PANTHER" id="PTHR21600">
    <property type="entry name" value="MITOCHONDRIAL RNA PSEUDOURIDINE SYNTHASE"/>
    <property type="match status" value="1"/>
</dbReference>
<dbReference type="SUPFAM" id="SSF55120">
    <property type="entry name" value="Pseudouridine synthase"/>
    <property type="match status" value="1"/>
</dbReference>
<dbReference type="InterPro" id="IPR020103">
    <property type="entry name" value="PsdUridine_synth_cat_dom_sf"/>
</dbReference>
<accession>A0A5R8KDS8</accession>
<proteinExistence type="inferred from homology"/>
<feature type="domain" description="Pseudouridine synthase RsuA/RluA-like" evidence="2">
    <location>
        <begin position="17"/>
        <end position="178"/>
    </location>
</feature>
<dbReference type="Gene3D" id="3.30.2350.10">
    <property type="entry name" value="Pseudouridine synthase"/>
    <property type="match status" value="1"/>
</dbReference>
<dbReference type="GO" id="GO:0000455">
    <property type="term" value="P:enzyme-directed rRNA pseudouridine synthesis"/>
    <property type="evidence" value="ECO:0007669"/>
    <property type="project" value="TreeGrafter"/>
</dbReference>
<keyword evidence="4" id="KW-1185">Reference proteome</keyword>
<gene>
    <name evidence="3" type="ORF">FEM03_12070</name>
</gene>
<dbReference type="AlphaFoldDB" id="A0A5R8KDS8"/>
<name>A0A5R8KDS8_9BACT</name>
<evidence type="ECO:0000313" key="3">
    <source>
        <dbReference type="EMBL" id="TLD70458.1"/>
    </source>
</evidence>
<reference evidence="3 4" key="1">
    <citation type="submission" date="2019-05" db="EMBL/GenBank/DDBJ databases">
        <title>Verrucobacter flavum gen. nov., sp. nov. a new member of the family Verrucomicrobiaceae.</title>
        <authorList>
            <person name="Szuroczki S."/>
            <person name="Abbaszade G."/>
            <person name="Szabo A."/>
            <person name="Felfoldi T."/>
            <person name="Schumann P."/>
            <person name="Boka K."/>
            <person name="Keki Z."/>
            <person name="Toumi M."/>
            <person name="Toth E."/>
        </authorList>
    </citation>
    <scope>NUCLEOTIDE SEQUENCE [LARGE SCALE GENOMIC DNA]</scope>
    <source>
        <strain evidence="3 4">MG-N-17</strain>
    </source>
</reference>
<evidence type="ECO:0000256" key="1">
    <source>
        <dbReference type="ARBA" id="ARBA00010876"/>
    </source>
</evidence>
<dbReference type="GO" id="GO:0140098">
    <property type="term" value="F:catalytic activity, acting on RNA"/>
    <property type="evidence" value="ECO:0007669"/>
    <property type="project" value="UniProtKB-ARBA"/>
</dbReference>
<organism evidence="3 4">
    <name type="scientific">Phragmitibacter flavus</name>
    <dbReference type="NCBI Taxonomy" id="2576071"/>
    <lineage>
        <taxon>Bacteria</taxon>
        <taxon>Pseudomonadati</taxon>
        <taxon>Verrucomicrobiota</taxon>
        <taxon>Verrucomicrobiia</taxon>
        <taxon>Verrucomicrobiales</taxon>
        <taxon>Verrucomicrobiaceae</taxon>
        <taxon>Phragmitibacter</taxon>
    </lineage>
</organism>
<dbReference type="PANTHER" id="PTHR21600:SF87">
    <property type="entry name" value="RNA PSEUDOURIDYLATE SYNTHASE DOMAIN-CONTAINING PROTEIN 1"/>
    <property type="match status" value="1"/>
</dbReference>
<dbReference type="InterPro" id="IPR006145">
    <property type="entry name" value="PsdUridine_synth_RsuA/RluA"/>
</dbReference>
<sequence length="250" mass="28350">MQRHRFDFTVLDETDTYLVVDKPAPLQIHPSKPRDAGLTLWDGLRHLLCFELSNGGQISIINRLDRETSGLVLVAKTSATARRFGKAMLRRQIHKSYLALVHGWPAWEDLTEMSPILRAGDVQDSPIYVKQIVHENGQACHSEFRVRQRFEHRGEPFALVEATPHSGRMHQLRVHLSHNGHPVVGDKLYGTDETLYLAIVGQGWTAELASKLLMPRQALHSHQLKLEDEYGTLSWSAPLPQDMSDFIIQG</sequence>
<dbReference type="InterPro" id="IPR050188">
    <property type="entry name" value="RluA_PseudoU_synthase"/>
</dbReference>
<comment type="caution">
    <text evidence="3">The sequence shown here is derived from an EMBL/GenBank/DDBJ whole genome shotgun (WGS) entry which is preliminary data.</text>
</comment>
<dbReference type="Proteomes" id="UP000306196">
    <property type="component" value="Unassembled WGS sequence"/>
</dbReference>
<dbReference type="InterPro" id="IPR006224">
    <property type="entry name" value="PsdUridine_synth_RluA-like_CS"/>
</dbReference>
<dbReference type="GO" id="GO:0003723">
    <property type="term" value="F:RNA binding"/>
    <property type="evidence" value="ECO:0007669"/>
    <property type="project" value="InterPro"/>
</dbReference>
<dbReference type="OrthoDB" id="9807829at2"/>
<evidence type="ECO:0000313" key="4">
    <source>
        <dbReference type="Proteomes" id="UP000306196"/>
    </source>
</evidence>
<dbReference type="PROSITE" id="PS01129">
    <property type="entry name" value="PSI_RLU"/>
    <property type="match status" value="1"/>
</dbReference>
<protein>
    <submittedName>
        <fullName evidence="3">RNA pseudouridine synthase</fullName>
    </submittedName>
</protein>
<evidence type="ECO:0000259" key="2">
    <source>
        <dbReference type="Pfam" id="PF00849"/>
    </source>
</evidence>
<dbReference type="GO" id="GO:0009982">
    <property type="term" value="F:pseudouridine synthase activity"/>
    <property type="evidence" value="ECO:0007669"/>
    <property type="project" value="InterPro"/>
</dbReference>
<dbReference type="EMBL" id="VAUV01000008">
    <property type="protein sequence ID" value="TLD70458.1"/>
    <property type="molecule type" value="Genomic_DNA"/>
</dbReference>
<comment type="similarity">
    <text evidence="1">Belongs to the pseudouridine synthase RluA family.</text>
</comment>
<dbReference type="Pfam" id="PF00849">
    <property type="entry name" value="PseudoU_synth_2"/>
    <property type="match status" value="1"/>
</dbReference>